<protein>
    <submittedName>
        <fullName evidence="2">Uncharacterized protein</fullName>
    </submittedName>
</protein>
<evidence type="ECO:0000313" key="2">
    <source>
        <dbReference type="EMBL" id="GAU30670.1"/>
    </source>
</evidence>
<organism evidence="2 3">
    <name type="scientific">Trifolium subterraneum</name>
    <name type="common">Subterranean clover</name>
    <dbReference type="NCBI Taxonomy" id="3900"/>
    <lineage>
        <taxon>Eukaryota</taxon>
        <taxon>Viridiplantae</taxon>
        <taxon>Streptophyta</taxon>
        <taxon>Embryophyta</taxon>
        <taxon>Tracheophyta</taxon>
        <taxon>Spermatophyta</taxon>
        <taxon>Magnoliopsida</taxon>
        <taxon>eudicotyledons</taxon>
        <taxon>Gunneridae</taxon>
        <taxon>Pentapetalae</taxon>
        <taxon>rosids</taxon>
        <taxon>fabids</taxon>
        <taxon>Fabales</taxon>
        <taxon>Fabaceae</taxon>
        <taxon>Papilionoideae</taxon>
        <taxon>50 kb inversion clade</taxon>
        <taxon>NPAAA clade</taxon>
        <taxon>Hologalegina</taxon>
        <taxon>IRL clade</taxon>
        <taxon>Trifolieae</taxon>
        <taxon>Trifolium</taxon>
    </lineage>
</organism>
<dbReference type="AlphaFoldDB" id="A0A2Z6N3L1"/>
<feature type="coiled-coil region" evidence="1">
    <location>
        <begin position="36"/>
        <end position="70"/>
    </location>
</feature>
<name>A0A2Z6N3L1_TRISU</name>
<proteinExistence type="predicted"/>
<keyword evidence="3" id="KW-1185">Reference proteome</keyword>
<gene>
    <name evidence="2" type="ORF">TSUD_31420</name>
</gene>
<reference evidence="3" key="1">
    <citation type="journal article" date="2017" name="Front. Plant Sci.">
        <title>Climate Clever Clovers: New Paradigm to Reduce the Environmental Footprint of Ruminants by Breeding Low Methanogenic Forages Utilizing Haplotype Variation.</title>
        <authorList>
            <person name="Kaur P."/>
            <person name="Appels R."/>
            <person name="Bayer P.E."/>
            <person name="Keeble-Gagnere G."/>
            <person name="Wang J."/>
            <person name="Hirakawa H."/>
            <person name="Shirasawa K."/>
            <person name="Vercoe P."/>
            <person name="Stefanova K."/>
            <person name="Durmic Z."/>
            <person name="Nichols P."/>
            <person name="Revell C."/>
            <person name="Isobe S.N."/>
            <person name="Edwards D."/>
            <person name="Erskine W."/>
        </authorList>
    </citation>
    <scope>NUCLEOTIDE SEQUENCE [LARGE SCALE GENOMIC DNA]</scope>
    <source>
        <strain evidence="3">cv. Daliak</strain>
    </source>
</reference>
<accession>A0A2Z6N3L1</accession>
<evidence type="ECO:0000256" key="1">
    <source>
        <dbReference type="SAM" id="Coils"/>
    </source>
</evidence>
<sequence length="121" mass="14207">MINEILTELSNFDLPFQRSRRSVLERFTSARENVVKEQSKAENDLLKQEMDELKDSKRKTEQELLLEKHRCVVYPGRSGMEKIIKAEIAKEKYVSGNMVVGRYDQLQEALLDLVAKYFHDE</sequence>
<dbReference type="Proteomes" id="UP000242715">
    <property type="component" value="Unassembled WGS sequence"/>
</dbReference>
<dbReference type="EMBL" id="DF973432">
    <property type="protein sequence ID" value="GAU30670.1"/>
    <property type="molecule type" value="Genomic_DNA"/>
</dbReference>
<evidence type="ECO:0000313" key="3">
    <source>
        <dbReference type="Proteomes" id="UP000242715"/>
    </source>
</evidence>
<keyword evidence="1" id="KW-0175">Coiled coil</keyword>